<dbReference type="EMBL" id="CP095073">
    <property type="protein sequence ID" value="UOQ43966.1"/>
    <property type="molecule type" value="Genomic_DNA"/>
</dbReference>
<reference evidence="1 2" key="1">
    <citation type="submission" date="2022-04" db="EMBL/GenBank/DDBJ databases">
        <title>Halobacillus sp. isolated from saltern.</title>
        <authorList>
            <person name="Won M."/>
            <person name="Lee C.-M."/>
            <person name="Woen H.-Y."/>
            <person name="Kwon S.-W."/>
        </authorList>
    </citation>
    <scope>NUCLEOTIDE SEQUENCE [LARGE SCALE GENOMIC DNA]</scope>
    <source>
        <strain evidence="1 2">SSBR10-3</strain>
    </source>
</reference>
<organism evidence="1 2">
    <name type="scientific">Halobacillus salinarum</name>
    <dbReference type="NCBI Taxonomy" id="2932257"/>
    <lineage>
        <taxon>Bacteria</taxon>
        <taxon>Bacillati</taxon>
        <taxon>Bacillota</taxon>
        <taxon>Bacilli</taxon>
        <taxon>Bacillales</taxon>
        <taxon>Bacillaceae</taxon>
        <taxon>Halobacillus</taxon>
    </lineage>
</organism>
<protein>
    <recommendedName>
        <fullName evidence="3">DUF4367 domain-containing protein</fullName>
    </recommendedName>
</protein>
<evidence type="ECO:0000313" key="2">
    <source>
        <dbReference type="Proteomes" id="UP000831787"/>
    </source>
</evidence>
<gene>
    <name evidence="1" type="ORF">MUN89_19180</name>
</gene>
<name>A0ABY4EIP9_9BACI</name>
<proteinExistence type="predicted"/>
<evidence type="ECO:0008006" key="3">
    <source>
        <dbReference type="Google" id="ProtNLM"/>
    </source>
</evidence>
<evidence type="ECO:0000313" key="1">
    <source>
        <dbReference type="EMBL" id="UOQ43966.1"/>
    </source>
</evidence>
<sequence>MFRRCLPLFISMWFVLLNLSGCNTETTNANADHYYSFDNKEVKQQVADLNYNPQLPVKLPFDPSKISAASGKNGLLMIHLRNQTIGFVDIHIKKGKPEEEIGGKQAETPAGKKVSYYEGSNGKHVFWNKNKISYEITNLYKSRSRSLTKKELLTLVDLFH</sequence>
<dbReference type="RefSeq" id="WP_244709545.1">
    <property type="nucleotide sequence ID" value="NZ_CP095073.1"/>
</dbReference>
<dbReference type="Proteomes" id="UP000831787">
    <property type="component" value="Chromosome"/>
</dbReference>
<accession>A0ABY4EIP9</accession>
<keyword evidence="2" id="KW-1185">Reference proteome</keyword>